<proteinExistence type="predicted"/>
<protein>
    <submittedName>
        <fullName evidence="1">Uncharacterized protein</fullName>
    </submittedName>
</protein>
<evidence type="ECO:0000313" key="1">
    <source>
        <dbReference type="EMBL" id="JAD41540.1"/>
    </source>
</evidence>
<name>A0A0A8ZXP5_ARUDO</name>
<dbReference type="AlphaFoldDB" id="A0A0A8ZXP5"/>
<accession>A0A0A8ZXP5</accession>
<reference evidence="1" key="2">
    <citation type="journal article" date="2015" name="Data Brief">
        <title>Shoot transcriptome of the giant reed, Arundo donax.</title>
        <authorList>
            <person name="Barrero R.A."/>
            <person name="Guerrero F.D."/>
            <person name="Moolhuijzen P."/>
            <person name="Goolsby J.A."/>
            <person name="Tidwell J."/>
            <person name="Bellgard S.E."/>
            <person name="Bellgard M.I."/>
        </authorList>
    </citation>
    <scope>NUCLEOTIDE SEQUENCE</scope>
    <source>
        <tissue evidence="1">Shoot tissue taken approximately 20 cm above the soil surface</tissue>
    </source>
</reference>
<organism evidence="1">
    <name type="scientific">Arundo donax</name>
    <name type="common">Giant reed</name>
    <name type="synonym">Donax arundinaceus</name>
    <dbReference type="NCBI Taxonomy" id="35708"/>
    <lineage>
        <taxon>Eukaryota</taxon>
        <taxon>Viridiplantae</taxon>
        <taxon>Streptophyta</taxon>
        <taxon>Embryophyta</taxon>
        <taxon>Tracheophyta</taxon>
        <taxon>Spermatophyta</taxon>
        <taxon>Magnoliopsida</taxon>
        <taxon>Liliopsida</taxon>
        <taxon>Poales</taxon>
        <taxon>Poaceae</taxon>
        <taxon>PACMAD clade</taxon>
        <taxon>Arundinoideae</taxon>
        <taxon>Arundineae</taxon>
        <taxon>Arundo</taxon>
    </lineage>
</organism>
<reference evidence="1" key="1">
    <citation type="submission" date="2014-09" db="EMBL/GenBank/DDBJ databases">
        <authorList>
            <person name="Magalhaes I.L.F."/>
            <person name="Oliveira U."/>
            <person name="Santos F.R."/>
            <person name="Vidigal T.H.D.A."/>
            <person name="Brescovit A.D."/>
            <person name="Santos A.J."/>
        </authorList>
    </citation>
    <scope>NUCLEOTIDE SEQUENCE</scope>
    <source>
        <tissue evidence="1">Shoot tissue taken approximately 20 cm above the soil surface</tissue>
    </source>
</reference>
<dbReference type="EMBL" id="GBRH01256355">
    <property type="protein sequence ID" value="JAD41540.1"/>
    <property type="molecule type" value="Transcribed_RNA"/>
</dbReference>
<sequence length="55" mass="6531">MHESEWHSELTMTMCHTLIELIPVIELKYLHQTRVPTYAALKQDSWLARRIPQAL</sequence>